<dbReference type="Proteomes" id="UP000287756">
    <property type="component" value="Plasmid pLDW-31"/>
</dbReference>
<dbReference type="AlphaFoldDB" id="A0A410MJE6"/>
<dbReference type="InterPro" id="IPR013610">
    <property type="entry name" value="ArdC_N"/>
</dbReference>
<protein>
    <submittedName>
        <fullName evidence="2">LtrC</fullName>
    </submittedName>
</protein>
<organism evidence="2 3">
    <name type="scientific">Halobacillus litoralis</name>
    <dbReference type="NCBI Taxonomy" id="45668"/>
    <lineage>
        <taxon>Bacteria</taxon>
        <taxon>Bacillati</taxon>
        <taxon>Bacillota</taxon>
        <taxon>Bacilli</taxon>
        <taxon>Bacillales</taxon>
        <taxon>Bacillaceae</taxon>
        <taxon>Halobacillus</taxon>
    </lineage>
</organism>
<sequence length="294" mass="33471">MKKNGWKKKKGYPTQKERVEELIETLEKGVHNFEYSPDQFKALLRMKAIMPKYSFRNLMVAKSQLPNASCIAGYKHWQTLGRQVKKGQTSLRIFKPKIAKVKEEYGEEEDKLVGWVTVPVFDYSQTEGDPLPIDEIKITLDGDCMEAREVISLAEKVAEKDGCPITYGDSGSACGFYNITEHSITVGEHLSINHRCKTLVHELVHSKVDRYNRDTTAKEREVVAEGTAFVICSYFNLDTSDYSFQYVKSWSKGDDEALLKYGSKICNTAKAIIDEFEDLRDHDTKIEGSKNRSA</sequence>
<dbReference type="GO" id="GO:0003697">
    <property type="term" value="F:single-stranded DNA binding"/>
    <property type="evidence" value="ECO:0007669"/>
    <property type="project" value="InterPro"/>
</dbReference>
<dbReference type="OrthoDB" id="9803716at2"/>
<feature type="domain" description="N-terminal" evidence="1">
    <location>
        <begin position="16"/>
        <end position="110"/>
    </location>
</feature>
<dbReference type="Pfam" id="PF08401">
    <property type="entry name" value="ArdcN"/>
    <property type="match status" value="1"/>
</dbReference>
<dbReference type="EMBL" id="CP026119">
    <property type="protein sequence ID" value="QAS54857.1"/>
    <property type="molecule type" value="Genomic_DNA"/>
</dbReference>
<evidence type="ECO:0000313" key="3">
    <source>
        <dbReference type="Proteomes" id="UP000287756"/>
    </source>
</evidence>
<geneLocation type="plasmid" evidence="3">
    <name>pldw-31</name>
</geneLocation>
<reference evidence="2 3" key="1">
    <citation type="submission" date="2018-01" db="EMBL/GenBank/DDBJ databases">
        <title>The whole genome sequencing and assembly of Halobacillus litoralis ERB031 strain.</title>
        <authorList>
            <person name="Lee S.-J."/>
            <person name="Park M.-K."/>
            <person name="Kim J.-Y."/>
            <person name="Lee Y.-J."/>
            <person name="Yi H."/>
            <person name="Bahn Y.-S."/>
            <person name="Kim J.F."/>
            <person name="Lee D.-W."/>
        </authorList>
    </citation>
    <scope>NUCLEOTIDE SEQUENCE [LARGE SCALE GENOMIC DNA]</scope>
    <source>
        <strain evidence="2 3">ERB 031</strain>
        <plasmid evidence="3">pldw-31</plasmid>
    </source>
</reference>
<gene>
    <name evidence="2" type="ORF">HLI_21640</name>
</gene>
<proteinExistence type="predicted"/>
<dbReference type="KEGG" id="hli:HLI_21640"/>
<name>A0A410MJE6_9BACI</name>
<evidence type="ECO:0000259" key="1">
    <source>
        <dbReference type="Pfam" id="PF08401"/>
    </source>
</evidence>
<accession>A0A410MJE6</accession>
<dbReference type="RefSeq" id="WP_128527085.1">
    <property type="nucleotide sequence ID" value="NZ_CP026119.1"/>
</dbReference>
<evidence type="ECO:0000313" key="2">
    <source>
        <dbReference type="EMBL" id="QAS54857.1"/>
    </source>
</evidence>
<keyword evidence="2" id="KW-0614">Plasmid</keyword>